<organism evidence="18 19">
    <name type="scientific">Sorghum bicolor</name>
    <name type="common">Sorghum</name>
    <name type="synonym">Sorghum vulgare</name>
    <dbReference type="NCBI Taxonomy" id="4558"/>
    <lineage>
        <taxon>Eukaryota</taxon>
        <taxon>Viridiplantae</taxon>
        <taxon>Streptophyta</taxon>
        <taxon>Embryophyta</taxon>
        <taxon>Tracheophyta</taxon>
        <taxon>Spermatophyta</taxon>
        <taxon>Magnoliopsida</taxon>
        <taxon>Liliopsida</taxon>
        <taxon>Poales</taxon>
        <taxon>Poaceae</taxon>
        <taxon>PACMAD clade</taxon>
        <taxon>Panicoideae</taxon>
        <taxon>Andropogonodae</taxon>
        <taxon>Andropogoneae</taxon>
        <taxon>Sorghinae</taxon>
        <taxon>Sorghum</taxon>
    </lineage>
</organism>
<evidence type="ECO:0000256" key="12">
    <source>
        <dbReference type="ARBA" id="ARBA00023180"/>
    </source>
</evidence>
<dbReference type="SUPFAM" id="SSF56112">
    <property type="entry name" value="Protein kinase-like (PK-like)"/>
    <property type="match status" value="1"/>
</dbReference>
<dbReference type="InterPro" id="IPR017441">
    <property type="entry name" value="Protein_kinase_ATP_BS"/>
</dbReference>
<dbReference type="Gene3D" id="2.10.25.10">
    <property type="entry name" value="Laminin"/>
    <property type="match status" value="1"/>
</dbReference>
<dbReference type="GO" id="GO:0030247">
    <property type="term" value="F:polysaccharide binding"/>
    <property type="evidence" value="ECO:0007669"/>
    <property type="project" value="InterPro"/>
</dbReference>
<reference evidence="18" key="1">
    <citation type="journal article" date="2019" name="BMC Genomics">
        <title>A new reference genome for Sorghum bicolor reveals high levels of sequence similarity between sweet and grain genotypes: implications for the genetics of sugar metabolism.</title>
        <authorList>
            <person name="Cooper E.A."/>
            <person name="Brenton Z.W."/>
            <person name="Flinn B.S."/>
            <person name="Jenkins J."/>
            <person name="Shu S."/>
            <person name="Flowers D."/>
            <person name="Luo F."/>
            <person name="Wang Y."/>
            <person name="Xia P."/>
            <person name="Barry K."/>
            <person name="Daum C."/>
            <person name="Lipzen A."/>
            <person name="Yoshinaga Y."/>
            <person name="Schmutz J."/>
            <person name="Saski C."/>
            <person name="Vermerris W."/>
            <person name="Kresovich S."/>
        </authorList>
    </citation>
    <scope>NUCLEOTIDE SEQUENCE</scope>
</reference>
<feature type="signal peptide" evidence="16">
    <location>
        <begin position="1"/>
        <end position="19"/>
    </location>
</feature>
<evidence type="ECO:0000256" key="11">
    <source>
        <dbReference type="ARBA" id="ARBA00023157"/>
    </source>
</evidence>
<proteinExistence type="predicted"/>
<feature type="compositionally biased region" description="Basic and acidic residues" evidence="14">
    <location>
        <begin position="853"/>
        <end position="872"/>
    </location>
</feature>
<evidence type="ECO:0000256" key="6">
    <source>
        <dbReference type="ARBA" id="ARBA00022741"/>
    </source>
</evidence>
<evidence type="ECO:0000256" key="14">
    <source>
        <dbReference type="SAM" id="MobiDB-lite"/>
    </source>
</evidence>
<gene>
    <name evidence="18" type="ORF">BDA96_06G167700</name>
</gene>
<keyword evidence="12" id="KW-0325">Glycoprotein</keyword>
<evidence type="ECO:0000256" key="5">
    <source>
        <dbReference type="ARBA" id="ARBA00022729"/>
    </source>
</evidence>
<evidence type="ECO:0000256" key="9">
    <source>
        <dbReference type="ARBA" id="ARBA00022989"/>
    </source>
</evidence>
<keyword evidence="6 13" id="KW-0547">Nucleotide-binding</keyword>
<dbReference type="InterPro" id="IPR045274">
    <property type="entry name" value="WAK-like"/>
</dbReference>
<dbReference type="GO" id="GO:0004674">
    <property type="term" value="F:protein serine/threonine kinase activity"/>
    <property type="evidence" value="ECO:0007669"/>
    <property type="project" value="UniProtKB-KW"/>
</dbReference>
<dbReference type="Gene3D" id="3.30.200.20">
    <property type="entry name" value="Phosphorylase Kinase, domain 1"/>
    <property type="match status" value="1"/>
</dbReference>
<keyword evidence="9 15" id="KW-1133">Transmembrane helix</keyword>
<evidence type="ECO:0000256" key="3">
    <source>
        <dbReference type="ARBA" id="ARBA00022679"/>
    </source>
</evidence>
<keyword evidence="5 16" id="KW-0732">Signal</keyword>
<evidence type="ECO:0000256" key="13">
    <source>
        <dbReference type="PROSITE-ProRule" id="PRU10141"/>
    </source>
</evidence>
<dbReference type="PROSITE" id="PS00108">
    <property type="entry name" value="PROTEIN_KINASE_ST"/>
    <property type="match status" value="1"/>
</dbReference>
<dbReference type="PROSITE" id="PS00107">
    <property type="entry name" value="PROTEIN_KINASE_ATP"/>
    <property type="match status" value="1"/>
</dbReference>
<evidence type="ECO:0000256" key="1">
    <source>
        <dbReference type="ARBA" id="ARBA00004479"/>
    </source>
</evidence>
<feature type="chain" id="PRO_5037594593" description="Protein kinase domain-containing protein" evidence="16">
    <location>
        <begin position="20"/>
        <end position="900"/>
    </location>
</feature>
<evidence type="ECO:0000256" key="10">
    <source>
        <dbReference type="ARBA" id="ARBA00023136"/>
    </source>
</evidence>
<dbReference type="InterPro" id="IPR025287">
    <property type="entry name" value="WAK_GUB"/>
</dbReference>
<dbReference type="FunFam" id="3.30.200.20:FF:000043">
    <property type="entry name" value="Wall-associated receptor kinase 2"/>
    <property type="match status" value="1"/>
</dbReference>
<dbReference type="InterPro" id="IPR000719">
    <property type="entry name" value="Prot_kinase_dom"/>
</dbReference>
<dbReference type="InterPro" id="IPR018097">
    <property type="entry name" value="EGF_Ca-bd_CS"/>
</dbReference>
<dbReference type="CDD" id="cd14066">
    <property type="entry name" value="STKc_IRAK"/>
    <property type="match status" value="1"/>
</dbReference>
<protein>
    <recommendedName>
        <fullName evidence="17">Protein kinase domain-containing protein</fullName>
    </recommendedName>
</protein>
<dbReference type="InterPro" id="IPR001245">
    <property type="entry name" value="Ser-Thr/Tyr_kinase_cat_dom"/>
</dbReference>
<evidence type="ECO:0000256" key="2">
    <source>
        <dbReference type="ARBA" id="ARBA00022527"/>
    </source>
</evidence>
<dbReference type="GO" id="GO:0005524">
    <property type="term" value="F:ATP binding"/>
    <property type="evidence" value="ECO:0007669"/>
    <property type="project" value="UniProtKB-UniRule"/>
</dbReference>
<dbReference type="InterPro" id="IPR000742">
    <property type="entry name" value="EGF"/>
</dbReference>
<feature type="region of interest" description="Disordered" evidence="14">
    <location>
        <begin position="852"/>
        <end position="883"/>
    </location>
</feature>
<comment type="caution">
    <text evidence="18">The sequence shown here is derived from an EMBL/GenBank/DDBJ whole genome shotgun (WGS) entry which is preliminary data.</text>
</comment>
<dbReference type="PROSITE" id="PS50011">
    <property type="entry name" value="PROTEIN_KINASE_DOM"/>
    <property type="match status" value="1"/>
</dbReference>
<dbReference type="SMART" id="SM00181">
    <property type="entry name" value="EGF"/>
    <property type="match status" value="3"/>
</dbReference>
<evidence type="ECO:0000313" key="18">
    <source>
        <dbReference type="EMBL" id="KAG0526692.1"/>
    </source>
</evidence>
<dbReference type="FunFam" id="1.10.510.10:FF:000084">
    <property type="entry name" value="Wall-associated receptor kinase 2"/>
    <property type="match status" value="1"/>
</dbReference>
<dbReference type="EMBL" id="CM027685">
    <property type="protein sequence ID" value="KAG0526692.1"/>
    <property type="molecule type" value="Genomic_DNA"/>
</dbReference>
<dbReference type="Pfam" id="PF13947">
    <property type="entry name" value="GUB_WAK_bind"/>
    <property type="match status" value="2"/>
</dbReference>
<dbReference type="GO" id="GO:0007166">
    <property type="term" value="P:cell surface receptor signaling pathway"/>
    <property type="evidence" value="ECO:0007669"/>
    <property type="project" value="InterPro"/>
</dbReference>
<keyword evidence="10 15" id="KW-0472">Membrane</keyword>
<keyword evidence="2" id="KW-0723">Serine/threonine-protein kinase</keyword>
<name>A0A921UC73_SORBI</name>
<keyword evidence="11" id="KW-1015">Disulfide bond</keyword>
<dbReference type="PANTHER" id="PTHR27005:SF397">
    <property type="entry name" value="PROTEIN KINASE DOMAIN-CONTAINING PROTEIN"/>
    <property type="match status" value="1"/>
</dbReference>
<feature type="domain" description="Protein kinase" evidence="17">
    <location>
        <begin position="569"/>
        <end position="844"/>
    </location>
</feature>
<dbReference type="SMART" id="SM00179">
    <property type="entry name" value="EGF_CA"/>
    <property type="match status" value="2"/>
</dbReference>
<dbReference type="InterPro" id="IPR011009">
    <property type="entry name" value="Kinase-like_dom_sf"/>
</dbReference>
<feature type="binding site" evidence="13">
    <location>
        <position position="597"/>
    </location>
    <ligand>
        <name>ATP</name>
        <dbReference type="ChEBI" id="CHEBI:30616"/>
    </ligand>
</feature>
<dbReference type="PROSITE" id="PS01187">
    <property type="entry name" value="EGF_CA"/>
    <property type="match status" value="1"/>
</dbReference>
<dbReference type="PANTHER" id="PTHR27005">
    <property type="entry name" value="WALL-ASSOCIATED RECEPTOR KINASE-LIKE 21"/>
    <property type="match status" value="1"/>
</dbReference>
<reference evidence="18" key="2">
    <citation type="submission" date="2020-10" db="EMBL/GenBank/DDBJ databases">
        <authorList>
            <person name="Cooper E.A."/>
            <person name="Brenton Z.W."/>
            <person name="Flinn B.S."/>
            <person name="Jenkins J."/>
            <person name="Shu S."/>
            <person name="Flowers D."/>
            <person name="Luo F."/>
            <person name="Wang Y."/>
            <person name="Xia P."/>
            <person name="Barry K."/>
            <person name="Daum C."/>
            <person name="Lipzen A."/>
            <person name="Yoshinaga Y."/>
            <person name="Schmutz J."/>
            <person name="Saski C."/>
            <person name="Vermerris W."/>
            <person name="Kresovich S."/>
        </authorList>
    </citation>
    <scope>NUCLEOTIDE SEQUENCE</scope>
</reference>
<feature type="transmembrane region" description="Helical" evidence="15">
    <location>
        <begin position="492"/>
        <end position="515"/>
    </location>
</feature>
<keyword evidence="8 13" id="KW-0067">ATP-binding</keyword>
<evidence type="ECO:0000256" key="4">
    <source>
        <dbReference type="ARBA" id="ARBA00022692"/>
    </source>
</evidence>
<dbReference type="SMART" id="SM00220">
    <property type="entry name" value="S_TKc"/>
    <property type="match status" value="1"/>
</dbReference>
<evidence type="ECO:0000256" key="7">
    <source>
        <dbReference type="ARBA" id="ARBA00022777"/>
    </source>
</evidence>
<dbReference type="CDD" id="cd00054">
    <property type="entry name" value="EGF_CA"/>
    <property type="match status" value="1"/>
</dbReference>
<keyword evidence="7" id="KW-0418">Kinase</keyword>
<evidence type="ECO:0000256" key="16">
    <source>
        <dbReference type="SAM" id="SignalP"/>
    </source>
</evidence>
<comment type="subcellular location">
    <subcellularLocation>
        <location evidence="1">Membrane</location>
        <topology evidence="1">Single-pass type I membrane protein</topology>
    </subcellularLocation>
</comment>
<dbReference type="InterPro" id="IPR001881">
    <property type="entry name" value="EGF-like_Ca-bd_dom"/>
</dbReference>
<evidence type="ECO:0000256" key="15">
    <source>
        <dbReference type="SAM" id="Phobius"/>
    </source>
</evidence>
<dbReference type="GO" id="GO:0016020">
    <property type="term" value="C:membrane"/>
    <property type="evidence" value="ECO:0007669"/>
    <property type="project" value="UniProtKB-SubCell"/>
</dbReference>
<dbReference type="InterPro" id="IPR008271">
    <property type="entry name" value="Ser/Thr_kinase_AS"/>
</dbReference>
<keyword evidence="4 15" id="KW-0812">Transmembrane</keyword>
<dbReference type="AlphaFoldDB" id="A0A921UC73"/>
<evidence type="ECO:0000256" key="8">
    <source>
        <dbReference type="ARBA" id="ARBA00022840"/>
    </source>
</evidence>
<evidence type="ECO:0000313" key="19">
    <source>
        <dbReference type="Proteomes" id="UP000807115"/>
    </source>
</evidence>
<keyword evidence="3" id="KW-0808">Transferase</keyword>
<dbReference type="Gene3D" id="1.10.510.10">
    <property type="entry name" value="Transferase(Phosphotransferase) domain 1"/>
    <property type="match status" value="1"/>
</dbReference>
<dbReference type="GO" id="GO:0005509">
    <property type="term" value="F:calcium ion binding"/>
    <property type="evidence" value="ECO:0007669"/>
    <property type="project" value="InterPro"/>
</dbReference>
<dbReference type="Proteomes" id="UP000807115">
    <property type="component" value="Chromosome 6"/>
</dbReference>
<evidence type="ECO:0000259" key="17">
    <source>
        <dbReference type="PROSITE" id="PS50011"/>
    </source>
</evidence>
<sequence length="900" mass="97243">MTTLLPLVALLLAAAAAAAGGSCPATCGTIDISYPFGVGPACSLPGFNLTCDSSTYSSHLWLRLGSPNVTVDYMTVSASGSITALAARVMRSVNVPAAAADYYASWEGPGRPFAISGSSNMSLFVVGCGFAAALLDSGTGAAVGNCSVICAGEQVMERLPDGLCAGVGCCRIDVRVPLRAFVLNLSRTGEGVIGDRVTFLVTGRDGYTFRASNLEQGIVAGEVAPALLDWAIPDRADCALAAADRASYACVSNNSECQDSPIGGYVCHCSQGFFGNAYVVDGCVPNQVYGSRQPKANCPTTCGNMSIPFPFGMELGCFARIHLYLACNPGPTPPILQMTEHSVVTDISIDQGILRIQKLSDPGGFLDGQDSAFYAFSGESGVVKWAVDNLTCRYAMANKDQYMCVGTHSECIEVTDDRTSRHVGYRCRCSSGFEGNPYIEDGCTDIDECLQPDKYICHGVCQNSLGSFSCTDCPHGTEFDTAARKCKASSTILGITIGISSGGGLLFLAAIAVILNRRWKKGVQKQLRRRYFRKNKGILLEQLISSDQNASDSTKIFSLAEIEKATNNFDQARVVGRGGHGTVYKGILTDQRVVAIKRSKLVANSEIDEFINEVAILSQINHRNVVKLHGCCLESEVPLLVYEFISNGTLYELLHGQRNNGSLLPLPWEERLRIATEVAGALTYLHSAASMSVLHRDVKSMNVLLNDSYTAKVSDFGASRLIPIDQTHLVTAVQGTFGYLDPEYYHTGQLTDKSDVYSFGVILAELLTRKKPIIEKENGEKQNLSDYLGAAKEKPLEDIVDDQVLEEASKETIMCFARLAQECLDLRREARPTMKDVEVRLQLLKGRTAASRSRADGEFRRPGETGRGDRRRGVVPVTGQDGTRQYSLEQEFASSLRIPR</sequence>
<dbReference type="Pfam" id="PF07714">
    <property type="entry name" value="PK_Tyr_Ser-Thr"/>
    <property type="match status" value="1"/>
</dbReference>
<accession>A0A921UC73</accession>